<evidence type="ECO:0000259" key="5">
    <source>
        <dbReference type="Pfam" id="PF00326"/>
    </source>
</evidence>
<evidence type="ECO:0000313" key="9">
    <source>
        <dbReference type="RefSeq" id="XP_029645652.1"/>
    </source>
</evidence>
<keyword evidence="8" id="KW-1185">Reference proteome</keyword>
<dbReference type="Gene3D" id="2.140.10.30">
    <property type="entry name" value="Dipeptidylpeptidase IV, N-terminal domain"/>
    <property type="match status" value="1"/>
</dbReference>
<evidence type="ECO:0000256" key="1">
    <source>
        <dbReference type="ARBA" id="ARBA00010036"/>
    </source>
</evidence>
<keyword evidence="4" id="KW-0720">Serine protease</keyword>
<evidence type="ECO:0000313" key="8">
    <source>
        <dbReference type="Proteomes" id="UP000515154"/>
    </source>
</evidence>
<dbReference type="PANTHER" id="PTHR11731">
    <property type="entry name" value="PROTEASE FAMILY S9B,C DIPEPTIDYL-PEPTIDASE IV-RELATED"/>
    <property type="match status" value="1"/>
</dbReference>
<dbReference type="SUPFAM" id="SSF53474">
    <property type="entry name" value="alpha/beta-Hydrolases"/>
    <property type="match status" value="1"/>
</dbReference>
<dbReference type="SUPFAM" id="SSF82171">
    <property type="entry name" value="DPP6 N-terminal domain-like"/>
    <property type="match status" value="1"/>
</dbReference>
<dbReference type="KEGG" id="osn:115219635"/>
<keyword evidence="3" id="KW-0378">Hydrolase</keyword>
<dbReference type="Pfam" id="PF19520">
    <property type="entry name" value="Dpp_8_9_N"/>
    <property type="match status" value="1"/>
</dbReference>
<dbReference type="Proteomes" id="UP000515154">
    <property type="component" value="Linkage group LG15"/>
</dbReference>
<reference evidence="9 10" key="1">
    <citation type="submission" date="2025-08" db="UniProtKB">
        <authorList>
            <consortium name="RefSeq"/>
        </authorList>
    </citation>
    <scope>IDENTIFICATION</scope>
</reference>
<evidence type="ECO:0000259" key="7">
    <source>
        <dbReference type="Pfam" id="PF19520"/>
    </source>
</evidence>
<evidence type="ECO:0000259" key="6">
    <source>
        <dbReference type="Pfam" id="PF00930"/>
    </source>
</evidence>
<name>A0A6P7T492_9MOLL</name>
<dbReference type="GO" id="GO:0008239">
    <property type="term" value="F:dipeptidyl-peptidase activity"/>
    <property type="evidence" value="ECO:0007669"/>
    <property type="project" value="TreeGrafter"/>
</dbReference>
<comment type="similarity">
    <text evidence="1">Belongs to the peptidase S9B family. DPPIV subfamily.</text>
</comment>
<dbReference type="RefSeq" id="XP_029645652.1">
    <property type="nucleotide sequence ID" value="XM_029789792.2"/>
</dbReference>
<dbReference type="GO" id="GO:0006508">
    <property type="term" value="P:proteolysis"/>
    <property type="evidence" value="ECO:0007669"/>
    <property type="project" value="UniProtKB-KW"/>
</dbReference>
<evidence type="ECO:0000313" key="10">
    <source>
        <dbReference type="RefSeq" id="XP_036365428.1"/>
    </source>
</evidence>
<dbReference type="RefSeq" id="XP_036365428.1">
    <property type="nucleotide sequence ID" value="XM_036509535.1"/>
</dbReference>
<evidence type="ECO:0000256" key="2">
    <source>
        <dbReference type="ARBA" id="ARBA00022670"/>
    </source>
</evidence>
<feature type="domain" description="Dipeptidylpeptidase IV N-terminal" evidence="6">
    <location>
        <begin position="181"/>
        <end position="553"/>
    </location>
</feature>
<dbReference type="InterPro" id="IPR045785">
    <property type="entry name" value="Dpp_8/9_N"/>
</dbReference>
<organism evidence="8 10">
    <name type="scientific">Octopus sinensis</name>
    <name type="common">East Asian common octopus</name>
    <dbReference type="NCBI Taxonomy" id="2607531"/>
    <lineage>
        <taxon>Eukaryota</taxon>
        <taxon>Metazoa</taxon>
        <taxon>Spiralia</taxon>
        <taxon>Lophotrochozoa</taxon>
        <taxon>Mollusca</taxon>
        <taxon>Cephalopoda</taxon>
        <taxon>Coleoidea</taxon>
        <taxon>Octopodiformes</taxon>
        <taxon>Octopoda</taxon>
        <taxon>Incirrata</taxon>
        <taxon>Octopodidae</taxon>
        <taxon>Octopus</taxon>
    </lineage>
</organism>
<dbReference type="Gene3D" id="3.40.50.1820">
    <property type="entry name" value="alpha/beta hydrolase"/>
    <property type="match status" value="1"/>
</dbReference>
<dbReference type="InterPro" id="IPR029058">
    <property type="entry name" value="AB_hydrolase_fold"/>
</dbReference>
<dbReference type="InterPro" id="IPR001375">
    <property type="entry name" value="Peptidase_S9_cat"/>
</dbReference>
<dbReference type="AlphaFoldDB" id="A0A6P7T492"/>
<dbReference type="Pfam" id="PF00326">
    <property type="entry name" value="Peptidase_S9"/>
    <property type="match status" value="1"/>
</dbReference>
<proteinExistence type="inferred from homology"/>
<dbReference type="GO" id="GO:0008236">
    <property type="term" value="F:serine-type peptidase activity"/>
    <property type="evidence" value="ECO:0007669"/>
    <property type="project" value="UniProtKB-KW"/>
</dbReference>
<evidence type="ECO:0000256" key="3">
    <source>
        <dbReference type="ARBA" id="ARBA00022801"/>
    </source>
</evidence>
<dbReference type="Pfam" id="PF00930">
    <property type="entry name" value="DPPIV_N"/>
    <property type="match status" value="1"/>
</dbReference>
<evidence type="ECO:0000256" key="4">
    <source>
        <dbReference type="ARBA" id="ARBA00022825"/>
    </source>
</evidence>
<protein>
    <submittedName>
        <fullName evidence="9 10">Dipeptidyl peptidase 9</fullName>
    </submittedName>
</protein>
<keyword evidence="2" id="KW-0645">Protease</keyword>
<dbReference type="InterPro" id="IPR050278">
    <property type="entry name" value="Serine_Prot_S9B/DPPIV"/>
</dbReference>
<dbReference type="FunFam" id="3.40.50.1820:FF:000016">
    <property type="entry name" value="Dipeptidyl peptidase 8-like isoform"/>
    <property type="match status" value="1"/>
</dbReference>
<dbReference type="InterPro" id="IPR002469">
    <property type="entry name" value="Peptidase_S9B_N"/>
</dbReference>
<gene>
    <name evidence="9 10" type="primary">LOC115219635</name>
</gene>
<sequence length="842" mass="97484">MASELLADPFHMMCNSPAPEPTKSGKKSWLELRKAVRDTRKVITSLASSVPSQFVFRKIHTDTGTLTRLYFLGVPAKSRENTFLYVDIPEESVEPVPYLTWKQLLHPFQMMPLSGHMSKQEQLLRERKRLGVVGITYFDFVEKEGKFVFPAHNSMFFCKDDDINNDEALFPEVVCTSSYQTCLNPMFCPSNSDLVAFVLDGDISVMHLTSRCQRRLTHVHKGTGNLSDDPISAGEPSFVIQEEFDRFTGYWWQPVKKYLENGHETYNILFEEVDETRVDILHTFAPTTDNKQMDMYRYPRAGTDNAESTLKIVEFAVNSKGQISENSEIKTMRTSLKTFFPWMEYLVRADWTPDGKYVYAELLSRQQDRLALVLIPEDCFVYESHEMDISTLMSRIHVLVEDQSDIWVNVHNLLHFFPQEKDDEIMFLWSSEKTDFRHLYLIKSRLQHMTESVIDFERCTFDEYFKPNIIFEVTLTSGEWEVLPKEFFVDEEKGRVYFTGLKDTVLEPHLYVVSYLYPAEPIRLTELGFSHYVSFNNDCSMFVTVYSSLECPPRCCVRRLTEFNEQLSSEPLGHLIKPMDESEYQPPILFDFMTEDGCQLYGMCYKPYNMEPGVKYPTVLFVYGGPQVQLVNNSFKGLKFLRLHTLATQGYSVVLIDGRGSCHRGLKFESHINGCLGNVELEDQVAGLHWLSSHVDFIDLNRVAIHGWSYGGYLSLMGLAQKSNIFKLAIAGAPVVNWRLYDTGYTERYMNLPNINPSGYNEGSVLFYIDMFPDEENRLLIIHGLLDENVHFHHTNCLVNELIRSCKPYRLQVYPNERHGIRNHDASEHYKTMVLSFLQAHL</sequence>
<feature type="domain" description="Dipeptidyl peptidase 8 /9 ,N-terminal" evidence="7">
    <location>
        <begin position="16"/>
        <end position="131"/>
    </location>
</feature>
<dbReference type="PANTHER" id="PTHR11731:SF193">
    <property type="entry name" value="DIPEPTIDYL PEPTIDASE 9"/>
    <property type="match status" value="1"/>
</dbReference>
<accession>A0A6P7T492</accession>
<feature type="domain" description="Peptidase S9 prolyl oligopeptidase catalytic" evidence="5">
    <location>
        <begin position="642"/>
        <end position="842"/>
    </location>
</feature>